<dbReference type="InterPro" id="IPR008979">
    <property type="entry name" value="Galactose-bd-like_sf"/>
</dbReference>
<dbReference type="Pfam" id="PF00754">
    <property type="entry name" value="F5_F8_type_C"/>
    <property type="match status" value="1"/>
</dbReference>
<feature type="domain" description="Fibronectin type-III" evidence="6">
    <location>
        <begin position="1402"/>
        <end position="1487"/>
    </location>
</feature>
<dbReference type="eggNOG" id="COG5184">
    <property type="taxonomic scope" value="Bacteria"/>
</dbReference>
<organism evidence="8 9">
    <name type="scientific">Clostridium celatum DSM 1785</name>
    <dbReference type="NCBI Taxonomy" id="545697"/>
    <lineage>
        <taxon>Bacteria</taxon>
        <taxon>Bacillati</taxon>
        <taxon>Bacillota</taxon>
        <taxon>Clostridia</taxon>
        <taxon>Eubacteriales</taxon>
        <taxon>Clostridiaceae</taxon>
        <taxon>Clostridium</taxon>
    </lineage>
</organism>
<accession>L1QNI5</accession>
<dbReference type="eggNOG" id="COG3507">
    <property type="taxonomic scope" value="Bacteria"/>
</dbReference>
<dbReference type="Gene3D" id="2.60.120.200">
    <property type="match status" value="1"/>
</dbReference>
<dbReference type="GO" id="GO:0000272">
    <property type="term" value="P:polysaccharide catabolic process"/>
    <property type="evidence" value="ECO:0007669"/>
    <property type="project" value="InterPro"/>
</dbReference>
<dbReference type="InterPro" id="IPR003961">
    <property type="entry name" value="FN3_dom"/>
</dbReference>
<dbReference type="Pfam" id="PF00404">
    <property type="entry name" value="Dockerin_1"/>
    <property type="match status" value="1"/>
</dbReference>
<dbReference type="InterPro" id="IPR011050">
    <property type="entry name" value="Pectin_lyase_fold/virulence"/>
</dbReference>
<evidence type="ECO:0000313" key="8">
    <source>
        <dbReference type="EMBL" id="EKY29564.1"/>
    </source>
</evidence>
<gene>
    <name evidence="8" type="ORF">HMPREF0216_00147</name>
</gene>
<dbReference type="SUPFAM" id="SSF63446">
    <property type="entry name" value="Type I dockerin domain"/>
    <property type="match status" value="1"/>
</dbReference>
<keyword evidence="9" id="KW-1185">Reference proteome</keyword>
<dbReference type="InterPro" id="IPR025883">
    <property type="entry name" value="Cadherin-like_domain"/>
</dbReference>
<dbReference type="Pfam" id="PF13229">
    <property type="entry name" value="Beta_helix"/>
    <property type="match status" value="1"/>
</dbReference>
<dbReference type="InterPro" id="IPR016134">
    <property type="entry name" value="Dockerin_dom"/>
</dbReference>
<dbReference type="InterPro" id="IPR039448">
    <property type="entry name" value="Beta_helix"/>
</dbReference>
<dbReference type="eggNOG" id="COG4412">
    <property type="taxonomic scope" value="Bacteria"/>
</dbReference>
<dbReference type="Gene3D" id="1.10.1330.10">
    <property type="entry name" value="Dockerin domain"/>
    <property type="match status" value="1"/>
</dbReference>
<evidence type="ECO:0000313" key="9">
    <source>
        <dbReference type="Proteomes" id="UP000010420"/>
    </source>
</evidence>
<dbReference type="InterPro" id="IPR013783">
    <property type="entry name" value="Ig-like_fold"/>
</dbReference>
<dbReference type="InterPro" id="IPR056441">
    <property type="entry name" value="Beta-barrel_GLAA-B_II"/>
</dbReference>
<dbReference type="eggNOG" id="COG5434">
    <property type="taxonomic scope" value="Bacteria"/>
</dbReference>
<dbReference type="Gene3D" id="2.60.40.1080">
    <property type="match status" value="1"/>
</dbReference>
<dbReference type="InterPro" id="IPR018247">
    <property type="entry name" value="EF_Hand_1_Ca_BS"/>
</dbReference>
<dbReference type="PROSITE" id="PS50853">
    <property type="entry name" value="FN3"/>
    <property type="match status" value="1"/>
</dbReference>
<name>L1QNI5_9CLOT</name>
<dbReference type="PROSITE" id="PS50022">
    <property type="entry name" value="FA58C_3"/>
    <property type="match status" value="1"/>
</dbReference>
<feature type="compositionally biased region" description="Polar residues" evidence="4">
    <location>
        <begin position="1399"/>
        <end position="1415"/>
    </location>
</feature>
<dbReference type="CDD" id="cd00063">
    <property type="entry name" value="FN3"/>
    <property type="match status" value="1"/>
</dbReference>
<protein>
    <submittedName>
        <fullName evidence="8">F5/8 type C domain protein</fullName>
    </submittedName>
</protein>
<dbReference type="STRING" id="545697.HMPREF0216_00147"/>
<dbReference type="Gene3D" id="2.60.120.260">
    <property type="entry name" value="Galactose-binding domain-like"/>
    <property type="match status" value="1"/>
</dbReference>
<dbReference type="Pfam" id="PF00041">
    <property type="entry name" value="fn3"/>
    <property type="match status" value="1"/>
</dbReference>
<keyword evidence="3" id="KW-0326">Glycosidase</keyword>
<evidence type="ECO:0000259" key="5">
    <source>
        <dbReference type="PROSITE" id="PS50022"/>
    </source>
</evidence>
<dbReference type="PROSITE" id="PS51766">
    <property type="entry name" value="DOCKERIN"/>
    <property type="match status" value="1"/>
</dbReference>
<evidence type="ECO:0000256" key="1">
    <source>
        <dbReference type="ARBA" id="ARBA00022737"/>
    </source>
</evidence>
<evidence type="ECO:0000259" key="7">
    <source>
        <dbReference type="PROSITE" id="PS51766"/>
    </source>
</evidence>
<dbReference type="SUPFAM" id="SSF49899">
    <property type="entry name" value="Concanavalin A-like lectins/glucanases"/>
    <property type="match status" value="1"/>
</dbReference>
<dbReference type="SUPFAM" id="SSF49373">
    <property type="entry name" value="Invasin/intimin cell-adhesion fragments"/>
    <property type="match status" value="1"/>
</dbReference>
<evidence type="ECO:0000259" key="6">
    <source>
        <dbReference type="PROSITE" id="PS50853"/>
    </source>
</evidence>
<dbReference type="Pfam" id="PF12733">
    <property type="entry name" value="Cadherin-like"/>
    <property type="match status" value="4"/>
</dbReference>
<dbReference type="InterPro" id="IPR036116">
    <property type="entry name" value="FN3_sf"/>
</dbReference>
<evidence type="ECO:0000256" key="4">
    <source>
        <dbReference type="SAM" id="MobiDB-lite"/>
    </source>
</evidence>
<proteinExistence type="predicted"/>
<keyword evidence="1" id="KW-0677">Repeat</keyword>
<dbReference type="PROSITE" id="PS00018">
    <property type="entry name" value="EF_HAND_1"/>
    <property type="match status" value="2"/>
</dbReference>
<dbReference type="EMBL" id="AMEZ01000005">
    <property type="protein sequence ID" value="EKY29564.1"/>
    <property type="molecule type" value="Genomic_DNA"/>
</dbReference>
<keyword evidence="2" id="KW-0378">Hydrolase</keyword>
<dbReference type="GO" id="GO:0004553">
    <property type="term" value="F:hydrolase activity, hydrolyzing O-glycosyl compounds"/>
    <property type="evidence" value="ECO:0007669"/>
    <property type="project" value="InterPro"/>
</dbReference>
<feature type="domain" description="Dockerin" evidence="7">
    <location>
        <begin position="1486"/>
        <end position="1541"/>
    </location>
</feature>
<dbReference type="InterPro" id="IPR013320">
    <property type="entry name" value="ConA-like_dom_sf"/>
</dbReference>
<feature type="region of interest" description="Disordered" evidence="4">
    <location>
        <begin position="1396"/>
        <end position="1415"/>
    </location>
</feature>
<dbReference type="PATRIC" id="fig|545697.3.peg.147"/>
<dbReference type="Gene3D" id="2.60.40.10">
    <property type="entry name" value="Immunoglobulins"/>
    <property type="match status" value="1"/>
</dbReference>
<evidence type="ECO:0000256" key="3">
    <source>
        <dbReference type="ARBA" id="ARBA00023295"/>
    </source>
</evidence>
<dbReference type="Proteomes" id="UP000010420">
    <property type="component" value="Unassembled WGS sequence"/>
</dbReference>
<comment type="caution">
    <text evidence="8">The sequence shown here is derived from an EMBL/GenBank/DDBJ whole genome shotgun (WGS) entry which is preliminary data.</text>
</comment>
<dbReference type="SUPFAM" id="SSF51126">
    <property type="entry name" value="Pectin lyase-like"/>
    <property type="match status" value="1"/>
</dbReference>
<dbReference type="InterPro" id="IPR008964">
    <property type="entry name" value="Invasin/intimin_cell_adhesion"/>
</dbReference>
<dbReference type="InterPro" id="IPR041542">
    <property type="entry name" value="GH43_C2"/>
</dbReference>
<dbReference type="SMART" id="SM00710">
    <property type="entry name" value="PbH1"/>
    <property type="match status" value="7"/>
</dbReference>
<dbReference type="SUPFAM" id="SSF49265">
    <property type="entry name" value="Fibronectin type III"/>
    <property type="match status" value="1"/>
</dbReference>
<dbReference type="HOGENOM" id="CLU_246793_0_0_9"/>
<dbReference type="Pfam" id="PF17851">
    <property type="entry name" value="GH43_C2"/>
    <property type="match status" value="1"/>
</dbReference>
<reference evidence="8 9" key="1">
    <citation type="submission" date="2012-05" db="EMBL/GenBank/DDBJ databases">
        <authorList>
            <person name="Weinstock G."/>
            <person name="Sodergren E."/>
            <person name="Lobos E.A."/>
            <person name="Fulton L."/>
            <person name="Fulton R."/>
            <person name="Courtney L."/>
            <person name="Fronick C."/>
            <person name="O'Laughlin M."/>
            <person name="Godfrey J."/>
            <person name="Wilson R.M."/>
            <person name="Miner T."/>
            <person name="Farmer C."/>
            <person name="Delehaunty K."/>
            <person name="Cordes M."/>
            <person name="Minx P."/>
            <person name="Tomlinson C."/>
            <person name="Chen J."/>
            <person name="Wollam A."/>
            <person name="Pepin K.H."/>
            <person name="Bhonagiri V."/>
            <person name="Zhang X."/>
            <person name="Suruliraj S."/>
            <person name="Warren W."/>
            <person name="Mitreva M."/>
            <person name="Mardis E.R."/>
            <person name="Wilson R.K."/>
        </authorList>
    </citation>
    <scope>NUCLEOTIDE SEQUENCE [LARGE SCALE GENOMIC DNA]</scope>
    <source>
        <strain evidence="8 9">DSM 1785</strain>
    </source>
</reference>
<dbReference type="InterPro" id="IPR006626">
    <property type="entry name" value="PbH1"/>
</dbReference>
<dbReference type="RefSeq" id="WP_005209907.1">
    <property type="nucleotide sequence ID" value="NZ_KB291600.1"/>
</dbReference>
<dbReference type="Pfam" id="PF23764">
    <property type="entry name" value="Beta-barrel_GLAA-B_II"/>
    <property type="match status" value="1"/>
</dbReference>
<dbReference type="InterPro" id="IPR036439">
    <property type="entry name" value="Dockerin_dom_sf"/>
</dbReference>
<dbReference type="InterPro" id="IPR002105">
    <property type="entry name" value="Dockerin_1_rpt"/>
</dbReference>
<sequence>MHQKRELYVSNTVGTKQSYKIKNIGILVEDMNDVVIDGGGSHFSYHGFQTAFAAIRSENVRFENFSFDYVNPKVVDVTVEETGVENGSAYRVLYIPETYDYEINNNGINWYGEKSPITGQYYWTGRNAFNYTQHYDANTGETRRNGSLFSNITNIEQLEDNRVKVTYNSSQEYADLGRVYQMRETTRDTPGAFFWESKDVEVKNVDVQYLHGFGFVGQFTENITIDGVNFKAREGSGRVTAGFADFIQMSGTKGKIKITNSSFSNPHDDPINIHGTYLEVVEKVATNKVKVRYMHNETAGFPQFYIGDEVEFFTKTTMLAVEGSNAKVIDVEGPSGTSSEGSLTDIIITLDQDIPDEIVAGNTHVVENITYTPEVEITNNKFIETPTRGILVTTRKPVLIENNYFDGMGMSSIFISSDAHQWYESGPTNDVTIRNNVFDRSEGPVIYFGPTNQVFDENNPIHNNIVIEDNIFNIKDTTVLNGKSVGNLIFRNNIVNRYNSNAQVQISSSSNELEVGQTLDLTVDKQGENLSSPMFVFSGANNITIEDNKYDNGLNLRVNTSNMSNTTESINIIGDDLKINANNQKSGQGDVKYYSSNENVIKINEDGELTAVGNGQAEIKAFVISDTRVYESNSIVFNVSGNGNINEGDEEANLELSNKWSIVREDNNKWELLSDKSLKIMTSGGSLWATGNSANNIFLSEIVESSNEYTVTTKMSGKTQSGYEEAGIVIYSDDDNYVAIQRKHNNGNPSIKIVTENAGQPNESREVAEIDGNDIYFKLERSSDSFKGYYSIDGDEWIQVGDELSNSGISSDAKVGLLTANPNASHEFIFSEFKVNDKEISFGQEVAREGFGLWNLDINGAALLFDFNNNIESYNAVVHSDIADINFDLEAIESDTKIEIYSDDEKIAEGVGTLKSDLSIASGESKNISIKLISNSGETKTYSIKLDRFKESESKLSNIIVNGIEEMPAFSENRYFYTANGSTTSDTMNLTLESKSPNSKLIVLVNGEVISNKEGNSFNGDIKLATGINSVQVYSIAEDGISKSMYRLSVIRRESNDVSLSGLKVNGALLDGFVSDKLNYSYNVDKNIESINVEAIKNSENSKVEIFNGNVKFEGENTDIPLNLGTNTIIVKVTSEDYSKVNYYRILVNRQFEGNAALENLEVEGIEITPEFDPNINSYSAVLPSEMNIAKIKAKAVENNAKVSISLEGEEKEYKSNEEEASFYIESENTIINVSIQAEDGTIKEYKINLGVSSSLQIDKKQMKVTASSEHPNVGTEGLASFAIDDNINTIWHTKYSPNDVLPQSITLELGGEYLIDKYEYLPRQSGGTNGIITQYELQVSTDGDNFETVSEGTWSSDSTKKVVEFDAVTATHVRLVAIQGVGGFASASELNVFEKDTTPNSPSNLQSTEKTDNSATITWEKPEEDYGVIGYVIFKNGKVVDEVSADTFEYQLNNLDKTSEYNIEVAAKNRQGKLSEKVNLSISLEEKLIGDLNKDGKVTIADLAIASKYYNQEKAEYDMNGDGIVGKYELDTITEKIFNN</sequence>
<dbReference type="SUPFAM" id="SSF49785">
    <property type="entry name" value="Galactose-binding domain-like"/>
    <property type="match status" value="1"/>
</dbReference>
<feature type="domain" description="F5/8 type C" evidence="5">
    <location>
        <begin position="1245"/>
        <end position="1396"/>
    </location>
</feature>
<dbReference type="InterPro" id="IPR000421">
    <property type="entry name" value="FA58C"/>
</dbReference>
<evidence type="ECO:0000256" key="2">
    <source>
        <dbReference type="ARBA" id="ARBA00022801"/>
    </source>
</evidence>
<dbReference type="SMART" id="SM00060">
    <property type="entry name" value="FN3"/>
    <property type="match status" value="1"/>
</dbReference>